<dbReference type="GO" id="GO:0004497">
    <property type="term" value="F:monooxygenase activity"/>
    <property type="evidence" value="ECO:0007669"/>
    <property type="project" value="UniProtKB-KW"/>
</dbReference>
<keyword evidence="8" id="KW-0256">Endoplasmic reticulum</keyword>
<evidence type="ECO:0000313" key="17">
    <source>
        <dbReference type="Proteomes" id="UP000092462"/>
    </source>
</evidence>
<evidence type="ECO:0000256" key="8">
    <source>
        <dbReference type="ARBA" id="ARBA00022824"/>
    </source>
</evidence>
<evidence type="ECO:0000256" key="4">
    <source>
        <dbReference type="ARBA" id="ARBA00004406"/>
    </source>
</evidence>
<dbReference type="Pfam" id="PF00067">
    <property type="entry name" value="p450"/>
    <property type="match status" value="2"/>
</dbReference>
<dbReference type="PANTHER" id="PTHR24292">
    <property type="entry name" value="CYTOCHROME P450"/>
    <property type="match status" value="1"/>
</dbReference>
<evidence type="ECO:0000256" key="15">
    <source>
        <dbReference type="RuleBase" id="RU000461"/>
    </source>
</evidence>
<dbReference type="InterPro" id="IPR017972">
    <property type="entry name" value="Cyt_P450_CS"/>
</dbReference>
<dbReference type="PRINTS" id="PR00385">
    <property type="entry name" value="P450"/>
</dbReference>
<dbReference type="GO" id="GO:0005506">
    <property type="term" value="F:iron ion binding"/>
    <property type="evidence" value="ECO:0007669"/>
    <property type="project" value="InterPro"/>
</dbReference>
<dbReference type="InterPro" id="IPR001128">
    <property type="entry name" value="Cyt_P450"/>
</dbReference>
<evidence type="ECO:0000256" key="7">
    <source>
        <dbReference type="ARBA" id="ARBA00022723"/>
    </source>
</evidence>
<dbReference type="VEuPathDB" id="VectorBase:PPAPM1_001844"/>
<comment type="subcellular location">
    <subcellularLocation>
        <location evidence="4">Endoplasmic reticulum membrane</location>
        <topology evidence="4">Peripheral membrane protein</topology>
    </subcellularLocation>
    <subcellularLocation>
        <location evidence="3">Microsome membrane</location>
        <topology evidence="3">Peripheral membrane protein</topology>
    </subcellularLocation>
</comment>
<proteinExistence type="inferred from homology"/>
<evidence type="ECO:0000256" key="14">
    <source>
        <dbReference type="PIRSR" id="PIRSR602401-1"/>
    </source>
</evidence>
<evidence type="ECO:0000256" key="11">
    <source>
        <dbReference type="ARBA" id="ARBA00023004"/>
    </source>
</evidence>
<organism evidence="16 17">
    <name type="scientific">Phlebotomus papatasi</name>
    <name type="common">Sandfly</name>
    <dbReference type="NCBI Taxonomy" id="29031"/>
    <lineage>
        <taxon>Eukaryota</taxon>
        <taxon>Metazoa</taxon>
        <taxon>Ecdysozoa</taxon>
        <taxon>Arthropoda</taxon>
        <taxon>Hexapoda</taxon>
        <taxon>Insecta</taxon>
        <taxon>Pterygota</taxon>
        <taxon>Neoptera</taxon>
        <taxon>Endopterygota</taxon>
        <taxon>Diptera</taxon>
        <taxon>Nematocera</taxon>
        <taxon>Psychodoidea</taxon>
        <taxon>Psychodidae</taxon>
        <taxon>Phlebotomus</taxon>
        <taxon>Phlebotomus</taxon>
    </lineage>
</organism>
<sequence>MKTREEKKIVRPDMIHLLMEAQKGNLTHVTNEKDSAGFATVEESEIGLSGARRTWSEDEIVAQCFLFFLAGFDTVSTVISFIIYEIMLNTDVQEKIFEEISDMNRKLGGKAVKYESLQQLKYLDMVISETLRKWPPGPVVDRICNKDFTLKYDVAGKLQNHSDKAVGVIFGIFDVMKPTLVIQDPELVKYLAIKEFDHFTDHRQLITPDIDPLFSHSLFSLKGQKWREMRATLSPAFTGSKMRLMCGLIVEICEQMVDFLKTEAQTKGPQAHEVKELFSRLATDIIGTCAFGIKVDSLKEEKNKFYVVASEMFNTTSVLLTIKFIAARACPKLMKLFGVTIFDEQYRHFLNGLVLNNMKTRMEKSIVRPDMINLLIEAQKGTLENTSTDQDSAGFATVEESQMGTVAKKTSWTEEEIVSQCFIFFLAGFDTSSTVLTFVAYEVARDPKVQEKLYQEAKAFYGELKGSPLKYETLQKMKYLDMVVSETLRLWPPAAAVDRICTKDFTMEYDQGKKYTFTKGEQIWIPVGGFHFNPKYFPEPEKFDPERFSDENKASINQSAYMPFGVGPRNCIGSRFALMEVKSLIFYLIVNFHFDLSNKTEVPLVMKGSFVGLKARSGVWIKFRPRE</sequence>
<feature type="binding site" description="axial binding residue" evidence="14">
    <location>
        <position position="571"/>
    </location>
    <ligand>
        <name>heme</name>
        <dbReference type="ChEBI" id="CHEBI:30413"/>
    </ligand>
    <ligandPart>
        <name>Fe</name>
        <dbReference type="ChEBI" id="CHEBI:18248"/>
    </ligandPart>
</feature>
<name>A0A1B0DGV1_PHLPP</name>
<keyword evidence="12 15" id="KW-0503">Monooxygenase</keyword>
<dbReference type="EnsemblMetazoa" id="PPAI007385-RA">
    <property type="protein sequence ID" value="PPAI007385-PA"/>
    <property type="gene ID" value="PPAI007385"/>
</dbReference>
<dbReference type="FunFam" id="1.10.630.10:FF:000042">
    <property type="entry name" value="Cytochrome P450"/>
    <property type="match status" value="1"/>
</dbReference>
<dbReference type="InterPro" id="IPR002401">
    <property type="entry name" value="Cyt_P450_E_grp-I"/>
</dbReference>
<dbReference type="PANTHER" id="PTHR24292:SF54">
    <property type="entry name" value="CYP9F3-RELATED"/>
    <property type="match status" value="1"/>
</dbReference>
<keyword evidence="11 14" id="KW-0408">Iron</keyword>
<dbReference type="SUPFAM" id="SSF48264">
    <property type="entry name" value="Cytochrome P450"/>
    <property type="match status" value="2"/>
</dbReference>
<evidence type="ECO:0000256" key="5">
    <source>
        <dbReference type="ARBA" id="ARBA00010617"/>
    </source>
</evidence>
<evidence type="ECO:0000256" key="12">
    <source>
        <dbReference type="ARBA" id="ARBA00023033"/>
    </source>
</evidence>
<accession>A0A1B0DGV1</accession>
<dbReference type="GO" id="GO:0005789">
    <property type="term" value="C:endoplasmic reticulum membrane"/>
    <property type="evidence" value="ECO:0007669"/>
    <property type="project" value="UniProtKB-SubCell"/>
</dbReference>
<dbReference type="GO" id="GO:0016705">
    <property type="term" value="F:oxidoreductase activity, acting on paired donors, with incorporation or reduction of molecular oxygen"/>
    <property type="evidence" value="ECO:0007669"/>
    <property type="project" value="InterPro"/>
</dbReference>
<dbReference type="AlphaFoldDB" id="A0A1B0DGV1"/>
<dbReference type="InterPro" id="IPR036396">
    <property type="entry name" value="Cyt_P450_sf"/>
</dbReference>
<evidence type="ECO:0000256" key="6">
    <source>
        <dbReference type="ARBA" id="ARBA00022617"/>
    </source>
</evidence>
<dbReference type="CDD" id="cd11056">
    <property type="entry name" value="CYP6-like"/>
    <property type="match status" value="1"/>
</dbReference>
<dbReference type="Gene3D" id="1.10.630.10">
    <property type="entry name" value="Cytochrome P450"/>
    <property type="match status" value="2"/>
</dbReference>
<keyword evidence="9" id="KW-0492">Microsome</keyword>
<dbReference type="EMBL" id="AJVK01060398">
    <property type="status" value="NOT_ANNOTATED_CDS"/>
    <property type="molecule type" value="Genomic_DNA"/>
</dbReference>
<evidence type="ECO:0000256" key="9">
    <source>
        <dbReference type="ARBA" id="ARBA00022848"/>
    </source>
</evidence>
<keyword evidence="7 14" id="KW-0479">Metal-binding</keyword>
<dbReference type="VEuPathDB" id="VectorBase:PPAPM1_012299"/>
<dbReference type="GO" id="GO:0020037">
    <property type="term" value="F:heme binding"/>
    <property type="evidence" value="ECO:0007669"/>
    <property type="project" value="InterPro"/>
</dbReference>
<keyword evidence="6 14" id="KW-0349">Heme</keyword>
<keyword evidence="10 15" id="KW-0560">Oxidoreductase</keyword>
<comment type="similarity">
    <text evidence="5 15">Belongs to the cytochrome P450 family.</text>
</comment>
<evidence type="ECO:0000256" key="2">
    <source>
        <dbReference type="ARBA" id="ARBA00003690"/>
    </source>
</evidence>
<evidence type="ECO:0000256" key="1">
    <source>
        <dbReference type="ARBA" id="ARBA00001971"/>
    </source>
</evidence>
<dbReference type="Proteomes" id="UP000092462">
    <property type="component" value="Unassembled WGS sequence"/>
</dbReference>
<evidence type="ECO:0000256" key="3">
    <source>
        <dbReference type="ARBA" id="ARBA00004174"/>
    </source>
</evidence>
<protein>
    <submittedName>
        <fullName evidence="16">Uncharacterized protein</fullName>
    </submittedName>
</protein>
<dbReference type="InterPro" id="IPR050476">
    <property type="entry name" value="Insect_CytP450_Detox"/>
</dbReference>
<comment type="cofactor">
    <cofactor evidence="1 14">
        <name>heme</name>
        <dbReference type="ChEBI" id="CHEBI:30413"/>
    </cofactor>
</comment>
<comment type="function">
    <text evidence="2">May be involved in the metabolism of insect hormones and in the breakdown of synthetic insecticides.</text>
</comment>
<keyword evidence="13" id="KW-0472">Membrane</keyword>
<reference evidence="16" key="1">
    <citation type="submission" date="2022-08" db="UniProtKB">
        <authorList>
            <consortium name="EnsemblMetazoa"/>
        </authorList>
    </citation>
    <scope>IDENTIFICATION</scope>
    <source>
        <strain evidence="16">Israel</strain>
    </source>
</reference>
<dbReference type="VEuPathDB" id="VectorBase:PPAI007385"/>
<evidence type="ECO:0000256" key="13">
    <source>
        <dbReference type="ARBA" id="ARBA00023136"/>
    </source>
</evidence>
<dbReference type="PROSITE" id="PS00086">
    <property type="entry name" value="CYTOCHROME_P450"/>
    <property type="match status" value="1"/>
</dbReference>
<dbReference type="PRINTS" id="PR00463">
    <property type="entry name" value="EP450I"/>
</dbReference>
<evidence type="ECO:0000313" key="16">
    <source>
        <dbReference type="EnsemblMetazoa" id="PPAI007385-PA"/>
    </source>
</evidence>
<keyword evidence="17" id="KW-1185">Reference proteome</keyword>
<evidence type="ECO:0000256" key="10">
    <source>
        <dbReference type="ARBA" id="ARBA00023002"/>
    </source>
</evidence>